<dbReference type="EMBL" id="JAGHQM010001218">
    <property type="protein sequence ID" value="KAH0556117.1"/>
    <property type="molecule type" value="Genomic_DNA"/>
</dbReference>
<keyword evidence="4" id="KW-1185">Reference proteome</keyword>
<dbReference type="Proteomes" id="UP000750711">
    <property type="component" value="Unassembled WGS sequence"/>
</dbReference>
<sequence length="232" mass="25045">MVKPVAARLRSMLEENPSRANCSLLITGHSAGGAVASLLYAHMVARDVESEMSYLTGCFKRVHCVTFGAPPISRLPLQKPAVPQSKRSLFLSFINEGDPVPRADKAYVRSLIDLYVAPAPGQSSLVQPLIPPPKPGNFFKKPKPTKVKPTPAAATTNRPVWKVPPTSLSNAGKLVVLRPSKPGDEQDIVACVTTDKQLRGVVFGDPVKHMMKLYASRIDTLATNAVLAKGWT</sequence>
<gene>
    <name evidence="3" type="ORF">GP486_005945</name>
</gene>
<dbReference type="GO" id="GO:0006629">
    <property type="term" value="P:lipid metabolic process"/>
    <property type="evidence" value="ECO:0007669"/>
    <property type="project" value="InterPro"/>
</dbReference>
<protein>
    <recommendedName>
        <fullName evidence="2">Fungal lipase-type domain-containing protein</fullName>
    </recommendedName>
</protein>
<dbReference type="Gene3D" id="3.40.50.1820">
    <property type="entry name" value="alpha/beta hydrolase"/>
    <property type="match status" value="1"/>
</dbReference>
<organism evidence="3 4">
    <name type="scientific">Trichoglossum hirsutum</name>
    <dbReference type="NCBI Taxonomy" id="265104"/>
    <lineage>
        <taxon>Eukaryota</taxon>
        <taxon>Fungi</taxon>
        <taxon>Dikarya</taxon>
        <taxon>Ascomycota</taxon>
        <taxon>Pezizomycotina</taxon>
        <taxon>Geoglossomycetes</taxon>
        <taxon>Geoglossales</taxon>
        <taxon>Geoglossaceae</taxon>
        <taxon>Trichoglossum</taxon>
    </lineage>
</organism>
<comment type="caution">
    <text evidence="3">The sequence shown here is derived from an EMBL/GenBank/DDBJ whole genome shotgun (WGS) entry which is preliminary data.</text>
</comment>
<reference evidence="3" key="1">
    <citation type="submission" date="2021-03" db="EMBL/GenBank/DDBJ databases">
        <title>Comparative genomics and phylogenomic investigation of the class Geoglossomycetes provide insights into ecological specialization and systematics.</title>
        <authorList>
            <person name="Melie T."/>
            <person name="Pirro S."/>
            <person name="Miller A.N."/>
            <person name="Quandt A."/>
        </authorList>
    </citation>
    <scope>NUCLEOTIDE SEQUENCE</scope>
    <source>
        <strain evidence="3">CAQ_001_2017</strain>
    </source>
</reference>
<evidence type="ECO:0000259" key="2">
    <source>
        <dbReference type="Pfam" id="PF01764"/>
    </source>
</evidence>
<dbReference type="PANTHER" id="PTHR46023:SF6">
    <property type="entry name" value="LIPASE CLASS 3 FAMILY PROTEIN"/>
    <property type="match status" value="1"/>
</dbReference>
<feature type="compositionally biased region" description="Low complexity" evidence="1">
    <location>
        <begin position="147"/>
        <end position="156"/>
    </location>
</feature>
<accession>A0A9P8L895</accession>
<proteinExistence type="predicted"/>
<name>A0A9P8L895_9PEZI</name>
<feature type="region of interest" description="Disordered" evidence="1">
    <location>
        <begin position="137"/>
        <end position="159"/>
    </location>
</feature>
<dbReference type="PANTHER" id="PTHR46023">
    <property type="entry name" value="LIPASE CLASS 3 PROTEIN-LIKE"/>
    <property type="match status" value="1"/>
</dbReference>
<dbReference type="AlphaFoldDB" id="A0A9P8L895"/>
<evidence type="ECO:0000256" key="1">
    <source>
        <dbReference type="SAM" id="MobiDB-lite"/>
    </source>
</evidence>
<dbReference type="Pfam" id="PF01764">
    <property type="entry name" value="Lipase_3"/>
    <property type="match status" value="1"/>
</dbReference>
<feature type="domain" description="Fungal lipase-type" evidence="2">
    <location>
        <begin position="4"/>
        <end position="103"/>
    </location>
</feature>
<evidence type="ECO:0000313" key="4">
    <source>
        <dbReference type="Proteomes" id="UP000750711"/>
    </source>
</evidence>
<evidence type="ECO:0000313" key="3">
    <source>
        <dbReference type="EMBL" id="KAH0556117.1"/>
    </source>
</evidence>
<dbReference type="InterPro" id="IPR029058">
    <property type="entry name" value="AB_hydrolase_fold"/>
</dbReference>
<dbReference type="SUPFAM" id="SSF53474">
    <property type="entry name" value="alpha/beta-Hydrolases"/>
    <property type="match status" value="1"/>
</dbReference>
<dbReference type="InterPro" id="IPR002921">
    <property type="entry name" value="Fungal_lipase-type"/>
</dbReference>